<dbReference type="Proteomes" id="UP001139104">
    <property type="component" value="Unassembled WGS sequence"/>
</dbReference>
<keyword evidence="2" id="KW-1185">Reference proteome</keyword>
<gene>
    <name evidence="1" type="ORF">K2U94_10930</name>
</gene>
<protein>
    <submittedName>
        <fullName evidence="1">Uncharacterized protein</fullName>
    </submittedName>
</protein>
<sequence>MRLAAALIAFLALTGAAIWLFDTPAPVPELIASVRADGVLSAPCPARTLAEEKARLKQGASPPGALGEKLRKLFPPGSDAGPLEARLKREGFELFMACPNDDEVVGARWLGQNWSQPDVFVYWRVDGAGKLTFVDGSVSVTR</sequence>
<evidence type="ECO:0000313" key="2">
    <source>
        <dbReference type="Proteomes" id="UP001139104"/>
    </source>
</evidence>
<organism evidence="1 2">
    <name type="scientific">Candidatus Rhodoblastus alkanivorans</name>
    <dbReference type="NCBI Taxonomy" id="2954117"/>
    <lineage>
        <taxon>Bacteria</taxon>
        <taxon>Pseudomonadati</taxon>
        <taxon>Pseudomonadota</taxon>
        <taxon>Alphaproteobacteria</taxon>
        <taxon>Hyphomicrobiales</taxon>
        <taxon>Rhodoblastaceae</taxon>
        <taxon>Rhodoblastus</taxon>
    </lineage>
</organism>
<dbReference type="EMBL" id="JAIVFP010000001">
    <property type="protein sequence ID" value="MCI4683274.1"/>
    <property type="molecule type" value="Genomic_DNA"/>
</dbReference>
<accession>A0ABS9Z6H8</accession>
<dbReference type="RefSeq" id="WP_243067236.1">
    <property type="nucleotide sequence ID" value="NZ_JAIVFK010000068.1"/>
</dbReference>
<comment type="caution">
    <text evidence="1">The sequence shown here is derived from an EMBL/GenBank/DDBJ whole genome shotgun (WGS) entry which is preliminary data.</text>
</comment>
<name>A0ABS9Z6H8_9HYPH</name>
<reference evidence="1" key="1">
    <citation type="journal article" date="2022" name="ISME J.">
        <title>Identification of active gaseous-alkane degraders at natural gas seeps.</title>
        <authorList>
            <person name="Farhan Ul Haque M."/>
            <person name="Hernandez M."/>
            <person name="Crombie A.T."/>
            <person name="Murrell J.C."/>
        </authorList>
    </citation>
    <scope>NUCLEOTIDE SEQUENCE</scope>
    <source>
        <strain evidence="1">PC2</strain>
    </source>
</reference>
<proteinExistence type="predicted"/>
<evidence type="ECO:0000313" key="1">
    <source>
        <dbReference type="EMBL" id="MCI4683274.1"/>
    </source>
</evidence>